<organism evidence="2 3">
    <name type="scientific">Papilio machaon</name>
    <name type="common">Old World swallowtail butterfly</name>
    <dbReference type="NCBI Taxonomy" id="76193"/>
    <lineage>
        <taxon>Eukaryota</taxon>
        <taxon>Metazoa</taxon>
        <taxon>Ecdysozoa</taxon>
        <taxon>Arthropoda</taxon>
        <taxon>Hexapoda</taxon>
        <taxon>Insecta</taxon>
        <taxon>Pterygota</taxon>
        <taxon>Neoptera</taxon>
        <taxon>Endopterygota</taxon>
        <taxon>Lepidoptera</taxon>
        <taxon>Glossata</taxon>
        <taxon>Ditrysia</taxon>
        <taxon>Papilionoidea</taxon>
        <taxon>Papilionidae</taxon>
        <taxon>Papilioninae</taxon>
        <taxon>Papilio</taxon>
    </lineage>
</organism>
<gene>
    <name evidence="2" type="ORF">RR48_02420</name>
</gene>
<evidence type="ECO:0000313" key="3">
    <source>
        <dbReference type="Proteomes" id="UP000053240"/>
    </source>
</evidence>
<keyword evidence="3" id="KW-1185">Reference proteome</keyword>
<protein>
    <submittedName>
        <fullName evidence="2">Uncharacterized protein</fullName>
    </submittedName>
</protein>
<accession>A0A0N1IIN9</accession>
<sequence>MCFHIFDPNPHPVTSSSRHLATSHPPRRNRVATSLPPPLTRMLWCRHALGYRLSAPKPITTYNIQHNNFALN</sequence>
<evidence type="ECO:0000313" key="2">
    <source>
        <dbReference type="EMBL" id="KPJ20162.1"/>
    </source>
</evidence>
<dbReference type="AlphaFoldDB" id="A0A0N1IIN9"/>
<evidence type="ECO:0000256" key="1">
    <source>
        <dbReference type="SAM" id="MobiDB-lite"/>
    </source>
</evidence>
<proteinExistence type="predicted"/>
<name>A0A0N1IIN9_PAPMA</name>
<dbReference type="EMBL" id="KQ459753">
    <property type="protein sequence ID" value="KPJ20162.1"/>
    <property type="molecule type" value="Genomic_DNA"/>
</dbReference>
<reference evidence="2 3" key="1">
    <citation type="journal article" date="2015" name="Nat. Commun.">
        <title>Outbred genome sequencing and CRISPR/Cas9 gene editing in butterflies.</title>
        <authorList>
            <person name="Li X."/>
            <person name="Fan D."/>
            <person name="Zhang W."/>
            <person name="Liu G."/>
            <person name="Zhang L."/>
            <person name="Zhao L."/>
            <person name="Fang X."/>
            <person name="Chen L."/>
            <person name="Dong Y."/>
            <person name="Chen Y."/>
            <person name="Ding Y."/>
            <person name="Zhao R."/>
            <person name="Feng M."/>
            <person name="Zhu Y."/>
            <person name="Feng Y."/>
            <person name="Jiang X."/>
            <person name="Zhu D."/>
            <person name="Xiang H."/>
            <person name="Feng X."/>
            <person name="Li S."/>
            <person name="Wang J."/>
            <person name="Zhang G."/>
            <person name="Kronforst M.R."/>
            <person name="Wang W."/>
        </authorList>
    </citation>
    <scope>NUCLEOTIDE SEQUENCE [LARGE SCALE GENOMIC DNA]</scope>
    <source>
        <strain evidence="2">Ya'a_city_454_Pm</strain>
        <tissue evidence="2">Whole body</tissue>
    </source>
</reference>
<dbReference type="InParanoid" id="A0A0N1IIN9"/>
<feature type="region of interest" description="Disordered" evidence="1">
    <location>
        <begin position="1"/>
        <end position="34"/>
    </location>
</feature>
<dbReference type="Proteomes" id="UP000053240">
    <property type="component" value="Unassembled WGS sequence"/>
</dbReference>